<dbReference type="Pfam" id="PF00594">
    <property type="entry name" value="Gla"/>
    <property type="match status" value="1"/>
</dbReference>
<evidence type="ECO:0000256" key="4">
    <source>
        <dbReference type="ARBA" id="ARBA00022479"/>
    </source>
</evidence>
<evidence type="ECO:0000256" key="6">
    <source>
        <dbReference type="ARBA" id="ARBA00022536"/>
    </source>
</evidence>
<dbReference type="Proteomes" id="UP000694890">
    <property type="component" value="Linkage group LG4"/>
</dbReference>
<keyword evidence="12 28" id="KW-0720">Serine protease</keyword>
<dbReference type="InterPro" id="IPR001314">
    <property type="entry name" value="Peptidase_S1A"/>
</dbReference>
<evidence type="ECO:0000256" key="9">
    <source>
        <dbReference type="ARBA" id="ARBA00022696"/>
    </source>
</evidence>
<feature type="active site" description="Charge relay system" evidence="26">
    <location>
        <position position="235"/>
    </location>
</feature>
<feature type="active site" description="Charge relay system" evidence="26">
    <location>
        <position position="380"/>
    </location>
</feature>
<dbReference type="PIRSF" id="PIRSF001143">
    <property type="entry name" value="Factor_X"/>
    <property type="match status" value="1"/>
</dbReference>
<dbReference type="InterPro" id="IPR033116">
    <property type="entry name" value="TRYPSIN_SER"/>
</dbReference>
<evidence type="ECO:0000256" key="13">
    <source>
        <dbReference type="ARBA" id="ARBA00022837"/>
    </source>
</evidence>
<dbReference type="InterPro" id="IPR050442">
    <property type="entry name" value="Peptidase_S1_coag_factors"/>
</dbReference>
<dbReference type="GO" id="GO:0005509">
    <property type="term" value="F:calcium ion binding"/>
    <property type="evidence" value="ECO:0007669"/>
    <property type="project" value="InterPro"/>
</dbReference>
<dbReference type="GO" id="GO:0005615">
    <property type="term" value="C:extracellular space"/>
    <property type="evidence" value="ECO:0007669"/>
    <property type="project" value="TreeGrafter"/>
</dbReference>
<evidence type="ECO:0000313" key="34">
    <source>
        <dbReference type="Proteomes" id="UP000314980"/>
    </source>
</evidence>
<evidence type="ECO:0000256" key="27">
    <source>
        <dbReference type="PROSITE-ProRule" id="PRU00076"/>
    </source>
</evidence>
<dbReference type="GeneID" id="108882451"/>
<dbReference type="SMART" id="SM00069">
    <property type="entry name" value="GLA"/>
    <property type="match status" value="1"/>
</dbReference>
<dbReference type="InterPro" id="IPR012224">
    <property type="entry name" value="Pept_S1A_FX"/>
</dbReference>
<comment type="function">
    <text evidence="20">Protein C is a vitamin K-dependent serine protease that regulates blood coagulation by inactivating factors Va and VIIIa in the presence of calcium ions and phospholipids. Exerts a protective effect on the endothelial cell barrier function.</text>
</comment>
<dbReference type="InterPro" id="IPR000152">
    <property type="entry name" value="EGF-type_Asp/Asn_hydroxyl_site"/>
</dbReference>
<dbReference type="PROSITE" id="PS00135">
    <property type="entry name" value="TRYPSIN_SER"/>
    <property type="match status" value="1"/>
</dbReference>
<dbReference type="GO" id="GO:0004252">
    <property type="term" value="F:serine-type endopeptidase activity"/>
    <property type="evidence" value="ECO:0007669"/>
    <property type="project" value="UniProtKB-EC"/>
</dbReference>
<evidence type="ECO:0000256" key="22">
    <source>
        <dbReference type="ARBA" id="ARBA00040219"/>
    </source>
</evidence>
<reference evidence="35 36" key="2">
    <citation type="submission" date="2025-04" db="UniProtKB">
        <authorList>
            <consortium name="RefSeq"/>
        </authorList>
    </citation>
    <scope>IDENTIFICATION</scope>
    <source>
        <tissue evidence="35 36">Brain</tissue>
    </source>
</reference>
<evidence type="ECO:0000256" key="12">
    <source>
        <dbReference type="ARBA" id="ARBA00022825"/>
    </source>
</evidence>
<dbReference type="PROSITE" id="PS00011">
    <property type="entry name" value="GLA_1"/>
    <property type="match status" value="1"/>
</dbReference>
<evidence type="ECO:0000256" key="10">
    <source>
        <dbReference type="ARBA" id="ARBA00022801"/>
    </source>
</evidence>
<dbReference type="FunFam" id="2.40.10.10:FF:000013">
    <property type="entry name" value="Coagulation factor X"/>
    <property type="match status" value="1"/>
</dbReference>
<dbReference type="PROSITE" id="PS50998">
    <property type="entry name" value="GLA_2"/>
    <property type="match status" value="1"/>
</dbReference>
<evidence type="ECO:0000256" key="5">
    <source>
        <dbReference type="ARBA" id="ARBA00022525"/>
    </source>
</evidence>
<keyword evidence="9" id="KW-0356">Hemostasis</keyword>
<evidence type="ECO:0000259" key="31">
    <source>
        <dbReference type="PROSITE" id="PS50240"/>
    </source>
</evidence>
<keyword evidence="15" id="KW-0094">Blood coagulation</keyword>
<feature type="disulfide bond" evidence="27">
    <location>
        <begin position="110"/>
        <end position="119"/>
    </location>
</feature>
<keyword evidence="7 28" id="KW-0645">Protease</keyword>
<dbReference type="InterPro" id="IPR043504">
    <property type="entry name" value="Peptidase_S1_PA_chymotrypsin"/>
</dbReference>
<feature type="domain" description="Peptidase S1" evidence="31">
    <location>
        <begin position="194"/>
        <end position="428"/>
    </location>
</feature>
<dbReference type="GeneTree" id="ENSGT00940000154505"/>
<dbReference type="CDD" id="cd00054">
    <property type="entry name" value="EGF_CA"/>
    <property type="match status" value="1"/>
</dbReference>
<keyword evidence="10 28" id="KW-0378">Hydrolase</keyword>
<evidence type="ECO:0000256" key="11">
    <source>
        <dbReference type="ARBA" id="ARBA00022824"/>
    </source>
</evidence>
<evidence type="ECO:0000256" key="7">
    <source>
        <dbReference type="ARBA" id="ARBA00022670"/>
    </source>
</evidence>
<evidence type="ECO:0000259" key="30">
    <source>
        <dbReference type="PROSITE" id="PS50026"/>
    </source>
</evidence>
<keyword evidence="16" id="KW-0865">Zymogen</keyword>
<dbReference type="FunFam" id="4.10.740.10:FF:000001">
    <property type="entry name" value="vitamin K-dependent protein S"/>
    <property type="match status" value="1"/>
</dbReference>
<keyword evidence="8" id="KW-0165">Cleavage on pair of basic residues</keyword>
<dbReference type="InterPro" id="IPR009003">
    <property type="entry name" value="Peptidase_S1_PA"/>
</dbReference>
<reference evidence="34" key="1">
    <citation type="submission" date="2015-09" db="EMBL/GenBank/DDBJ databases">
        <authorList>
            <person name="Sai Rama Sridatta P."/>
        </authorList>
    </citation>
    <scope>NUCLEOTIDE SEQUENCE [LARGE SCALE GENOMIC DNA]</scope>
</reference>
<keyword evidence="34" id="KW-1185">Reference proteome</keyword>
<evidence type="ECO:0000256" key="14">
    <source>
        <dbReference type="ARBA" id="ARBA00023034"/>
    </source>
</evidence>
<dbReference type="CTD" id="393327"/>
<evidence type="ECO:0000256" key="15">
    <source>
        <dbReference type="ARBA" id="ARBA00023084"/>
    </source>
</evidence>
<dbReference type="GO" id="GO:0005783">
    <property type="term" value="C:endoplasmic reticulum"/>
    <property type="evidence" value="ECO:0007669"/>
    <property type="project" value="UniProtKB-SubCell"/>
</dbReference>
<keyword evidence="4" id="KW-0301">Gamma-carboxyglutamic acid</keyword>
<dbReference type="KEGG" id="lcf:108882451"/>
<dbReference type="PRINTS" id="PR00722">
    <property type="entry name" value="CHYMOTRYPSIN"/>
</dbReference>
<reference evidence="33" key="3">
    <citation type="submission" date="2025-05" db="UniProtKB">
        <authorList>
            <consortium name="Ensembl"/>
        </authorList>
    </citation>
    <scope>IDENTIFICATION</scope>
</reference>
<dbReference type="PRINTS" id="PR00001">
    <property type="entry name" value="GLABLOOD"/>
</dbReference>
<dbReference type="SUPFAM" id="SSF57630">
    <property type="entry name" value="GLA-domain"/>
    <property type="match status" value="1"/>
</dbReference>
<keyword evidence="13" id="KW-0106">Calcium</keyword>
<evidence type="ECO:0000256" key="29">
    <source>
        <dbReference type="SAM" id="SignalP"/>
    </source>
</evidence>
<comment type="subcellular location">
    <subcellularLocation>
        <location evidence="1">Endoplasmic reticulum</location>
    </subcellularLocation>
    <subcellularLocation>
        <location evidence="2">Golgi apparatus</location>
    </subcellularLocation>
    <subcellularLocation>
        <location evidence="3">Secreted</location>
    </subcellularLocation>
</comment>
<evidence type="ECO:0000256" key="8">
    <source>
        <dbReference type="ARBA" id="ARBA00022685"/>
    </source>
</evidence>
<feature type="signal peptide" evidence="29">
    <location>
        <begin position="1"/>
        <end position="21"/>
    </location>
</feature>
<evidence type="ECO:0000256" key="28">
    <source>
        <dbReference type="RuleBase" id="RU363034"/>
    </source>
</evidence>
<evidence type="ECO:0000256" key="19">
    <source>
        <dbReference type="ARBA" id="ARBA00036045"/>
    </source>
</evidence>
<evidence type="ECO:0000256" key="18">
    <source>
        <dbReference type="ARBA" id="ARBA00023180"/>
    </source>
</evidence>
<dbReference type="EC" id="3.4.21.69" evidence="21"/>
<evidence type="ECO:0000256" key="26">
    <source>
        <dbReference type="PIRSR" id="PIRSR001143-1"/>
    </source>
</evidence>
<dbReference type="STRING" id="8187.ENSLCAP00010013191"/>
<dbReference type="RefSeq" id="XP_018530469.1">
    <property type="nucleotide sequence ID" value="XM_018674953.2"/>
</dbReference>
<feature type="chain" id="PRO_5044612696" description="Vitamin K-dependent protein C" evidence="29">
    <location>
        <begin position="22"/>
        <end position="442"/>
    </location>
</feature>
<evidence type="ECO:0000259" key="32">
    <source>
        <dbReference type="PROSITE" id="PS50998"/>
    </source>
</evidence>
<evidence type="ECO:0000256" key="1">
    <source>
        <dbReference type="ARBA" id="ARBA00004240"/>
    </source>
</evidence>
<dbReference type="InterPro" id="IPR017857">
    <property type="entry name" value="Coagulation_fac-like_Gla_dom"/>
</dbReference>
<proteinExistence type="predicted"/>
<evidence type="ECO:0000256" key="17">
    <source>
        <dbReference type="ARBA" id="ARBA00023157"/>
    </source>
</evidence>
<dbReference type="InterPro" id="IPR018097">
    <property type="entry name" value="EGF_Ca-bd_CS"/>
</dbReference>
<organism evidence="33 34">
    <name type="scientific">Lates calcarifer</name>
    <name type="common">Barramundi</name>
    <name type="synonym">Holocentrus calcarifer</name>
    <dbReference type="NCBI Taxonomy" id="8187"/>
    <lineage>
        <taxon>Eukaryota</taxon>
        <taxon>Metazoa</taxon>
        <taxon>Chordata</taxon>
        <taxon>Craniata</taxon>
        <taxon>Vertebrata</taxon>
        <taxon>Euteleostomi</taxon>
        <taxon>Actinopterygii</taxon>
        <taxon>Neopterygii</taxon>
        <taxon>Teleostei</taxon>
        <taxon>Neoteleostei</taxon>
        <taxon>Acanthomorphata</taxon>
        <taxon>Carangaria</taxon>
        <taxon>Carangaria incertae sedis</taxon>
        <taxon>Centropomidae</taxon>
        <taxon>Lates</taxon>
    </lineage>
</organism>
<feature type="disulfide bond" evidence="27">
    <location>
        <begin position="89"/>
        <end position="99"/>
    </location>
</feature>
<keyword evidence="5" id="KW-0964">Secreted</keyword>
<evidence type="ECO:0000313" key="35">
    <source>
        <dbReference type="RefSeq" id="XP_018530466.1"/>
    </source>
</evidence>
<dbReference type="RefSeq" id="XP_018530466.1">
    <property type="nucleotide sequence ID" value="XM_018674950.2"/>
</dbReference>
<evidence type="ECO:0000313" key="36">
    <source>
        <dbReference type="RefSeq" id="XP_018530469.1"/>
    </source>
</evidence>
<dbReference type="PROSITE" id="PS50240">
    <property type="entry name" value="TRYPSIN_DOM"/>
    <property type="match status" value="1"/>
</dbReference>
<evidence type="ECO:0000256" key="16">
    <source>
        <dbReference type="ARBA" id="ARBA00023145"/>
    </source>
</evidence>
<dbReference type="PANTHER" id="PTHR24278">
    <property type="entry name" value="COAGULATION FACTOR"/>
    <property type="match status" value="1"/>
</dbReference>
<dbReference type="InterPro" id="IPR001254">
    <property type="entry name" value="Trypsin_dom"/>
</dbReference>
<dbReference type="PANTHER" id="PTHR24278:SF0">
    <property type="entry name" value="VITAMIN K-DEPENDENT PROTEIN C"/>
    <property type="match status" value="1"/>
</dbReference>
<dbReference type="InterPro" id="IPR001881">
    <property type="entry name" value="EGF-like_Ca-bd_dom"/>
</dbReference>
<keyword evidence="6 27" id="KW-0245">EGF-like domain</keyword>
<name>A0A4W6CLJ3_LATCA</name>
<keyword evidence="11" id="KW-0256">Endoplasmic reticulum</keyword>
<dbReference type="PROSITE" id="PS50026">
    <property type="entry name" value="EGF_3"/>
    <property type="match status" value="1"/>
</dbReference>
<dbReference type="GO" id="GO:0006508">
    <property type="term" value="P:proteolysis"/>
    <property type="evidence" value="ECO:0007669"/>
    <property type="project" value="UniProtKB-KW"/>
</dbReference>
<dbReference type="InterPro" id="IPR000294">
    <property type="entry name" value="GLA_domain"/>
</dbReference>
<dbReference type="CDD" id="cd00190">
    <property type="entry name" value="Tryp_SPc"/>
    <property type="match status" value="1"/>
</dbReference>
<dbReference type="SMART" id="SM00179">
    <property type="entry name" value="EGF_CA"/>
    <property type="match status" value="1"/>
</dbReference>
<evidence type="ECO:0000256" key="3">
    <source>
        <dbReference type="ARBA" id="ARBA00004613"/>
    </source>
</evidence>
<dbReference type="SMART" id="SM00181">
    <property type="entry name" value="EGF"/>
    <property type="match status" value="2"/>
</dbReference>
<dbReference type="GO" id="GO:0007596">
    <property type="term" value="P:blood coagulation"/>
    <property type="evidence" value="ECO:0007669"/>
    <property type="project" value="UniProtKB-KW"/>
</dbReference>
<dbReference type="PROSITE" id="PS01186">
    <property type="entry name" value="EGF_2"/>
    <property type="match status" value="1"/>
</dbReference>
<dbReference type="SMART" id="SM00020">
    <property type="entry name" value="Tryp_SPc"/>
    <property type="match status" value="1"/>
</dbReference>
<dbReference type="PROSITE" id="PS00134">
    <property type="entry name" value="TRYPSIN_HIS"/>
    <property type="match status" value="1"/>
</dbReference>
<keyword evidence="29" id="KW-0732">Signal</keyword>
<dbReference type="InParanoid" id="A0A4W6CLJ3"/>
<comment type="catalytic activity">
    <reaction evidence="19">
        <text>Degradation of blood coagulation factors Va and VIIIa.</text>
        <dbReference type="EC" id="3.4.21.69"/>
    </reaction>
</comment>
<dbReference type="GO" id="GO:0005794">
    <property type="term" value="C:Golgi apparatus"/>
    <property type="evidence" value="ECO:0007669"/>
    <property type="project" value="UniProtKB-SubCell"/>
</dbReference>
<gene>
    <name evidence="33" type="primary">PROC</name>
    <name evidence="35 36" type="synonym">proca</name>
</gene>
<comment type="caution">
    <text evidence="27">Lacks conserved residue(s) required for the propagation of feature annotation.</text>
</comment>
<dbReference type="Pfam" id="PF00089">
    <property type="entry name" value="Trypsin"/>
    <property type="match status" value="1"/>
</dbReference>
<dbReference type="InterPro" id="IPR035972">
    <property type="entry name" value="GLA-like_dom_SF"/>
</dbReference>
<feature type="active site" description="Charge relay system" evidence="26">
    <location>
        <position position="281"/>
    </location>
</feature>
<evidence type="ECO:0000256" key="24">
    <source>
        <dbReference type="ARBA" id="ARBA00042403"/>
    </source>
</evidence>
<evidence type="ECO:0000313" key="33">
    <source>
        <dbReference type="Ensembl" id="ENSLCAP00010013191.1"/>
    </source>
</evidence>
<dbReference type="Gene3D" id="2.10.25.10">
    <property type="entry name" value="Laminin"/>
    <property type="match status" value="2"/>
</dbReference>
<keyword evidence="18" id="KW-0325">Glycoprotein</keyword>
<dbReference type="AlphaFoldDB" id="A0A4W6CLJ3"/>
<dbReference type="Proteomes" id="UP000314980">
    <property type="component" value="Unassembled WGS sequence"/>
</dbReference>
<dbReference type="Gene3D" id="4.10.740.10">
    <property type="entry name" value="Coagulation Factor IX"/>
    <property type="match status" value="1"/>
</dbReference>
<keyword evidence="17 27" id="KW-1015">Disulfide bond</keyword>
<evidence type="ECO:0000256" key="23">
    <source>
        <dbReference type="ARBA" id="ARBA00041306"/>
    </source>
</evidence>
<evidence type="ECO:0000256" key="20">
    <source>
        <dbReference type="ARBA" id="ARBA00037553"/>
    </source>
</evidence>
<dbReference type="PROSITE" id="PS00010">
    <property type="entry name" value="ASX_HYDROXYL"/>
    <property type="match status" value="1"/>
</dbReference>
<dbReference type="PROSITE" id="PS01187">
    <property type="entry name" value="EGF_CA"/>
    <property type="match status" value="1"/>
</dbReference>
<evidence type="ECO:0000256" key="25">
    <source>
        <dbReference type="ARBA" id="ARBA00042906"/>
    </source>
</evidence>
<dbReference type="InterPro" id="IPR018114">
    <property type="entry name" value="TRYPSIN_HIS"/>
</dbReference>
<evidence type="ECO:0000256" key="2">
    <source>
        <dbReference type="ARBA" id="ARBA00004555"/>
    </source>
</evidence>
<accession>A0A4W6CLJ3</accession>
<dbReference type="Gene3D" id="2.40.10.10">
    <property type="entry name" value="Trypsin-like serine proteases"/>
    <property type="match status" value="2"/>
</dbReference>
<dbReference type="OrthoDB" id="9028152at2759"/>
<dbReference type="PROSITE" id="PS00022">
    <property type="entry name" value="EGF_1"/>
    <property type="match status" value="1"/>
</dbReference>
<dbReference type="InterPro" id="IPR000742">
    <property type="entry name" value="EGF"/>
</dbReference>
<keyword evidence="14" id="KW-0333">Golgi apparatus</keyword>
<dbReference type="SUPFAM" id="SSF50494">
    <property type="entry name" value="Trypsin-like serine proteases"/>
    <property type="match status" value="1"/>
</dbReference>
<dbReference type="Ensembl" id="ENSLCAT00010013469.1">
    <property type="protein sequence ID" value="ENSLCAP00010013191.1"/>
    <property type="gene ID" value="ENSLCAG00010006241.1"/>
</dbReference>
<feature type="domain" description="Gla" evidence="32">
    <location>
        <begin position="39"/>
        <end position="85"/>
    </location>
</feature>
<dbReference type="Pfam" id="PF14670">
    <property type="entry name" value="FXa_inhibition"/>
    <property type="match status" value="1"/>
</dbReference>
<sequence length="442" mass="49160">MSRLVLCVSVVVALWSVSVLSLSVFSDPPKAHMLLRSRRANSFLEELKPASMERECVEEKCDFEEAREIFESREATLEFWTVYTDGNQCNSNLCVHGTCVDLYQAYACRCNHGYEGRYCDQIVIATNCSVDNGGCDHECSDSDDGLSRSCGCVDGYKLHDNSKKCLPKGPSSCGQLLVGRSSYTKPMDGLLPWMVGGEVGKKGESPWQVLLLNARGQFHCGGVLIDENWVLTAAHCLTTSLRFRVRLGDYQRFRDEGTEVTLKVVSTFKHPNYDSRTVDNDIALLRMETPAPFSDYIVPICLPGRELAERVLHLNGTTTVVTGWGKDNLNSTHYSSALNVIKIPLVNNSICSQHMAHVISNNVLCAGILGQRMDACEGDSGGPMVTLYRDTWFLVGLVSWGEGCGRRDKLGIYTKVSNYNEWINTVREEWDQSHPLPQSPSI</sequence>
<protein>
    <recommendedName>
        <fullName evidence="22">Vitamin K-dependent protein C</fullName>
        <ecNumber evidence="21">3.4.21.69</ecNumber>
    </recommendedName>
    <alternativeName>
        <fullName evidence="25">Anticoagulant protein C</fullName>
    </alternativeName>
    <alternativeName>
        <fullName evidence="23">Autoprothrombin IIA</fullName>
    </alternativeName>
    <alternativeName>
        <fullName evidence="24">Blood coagulation factor XIV</fullName>
    </alternativeName>
</protein>
<evidence type="ECO:0000256" key="21">
    <source>
        <dbReference type="ARBA" id="ARBA00038995"/>
    </source>
</evidence>
<feature type="domain" description="EGF-like" evidence="30">
    <location>
        <begin position="85"/>
        <end position="120"/>
    </location>
</feature>